<evidence type="ECO:0000313" key="6">
    <source>
        <dbReference type="Proteomes" id="UP000191008"/>
    </source>
</evidence>
<evidence type="ECO:0000256" key="1">
    <source>
        <dbReference type="ARBA" id="ARBA00022603"/>
    </source>
</evidence>
<comment type="caution">
    <text evidence="5">The sequence shown here is derived from an EMBL/GenBank/DDBJ whole genome shotgun (WGS) entry which is preliminary data.</text>
</comment>
<proteinExistence type="inferred from homology"/>
<dbReference type="PRINTS" id="PR00508">
    <property type="entry name" value="S21N4MTFRASE"/>
</dbReference>
<dbReference type="InterPro" id="IPR001091">
    <property type="entry name" value="RM_Methyltransferase"/>
</dbReference>
<evidence type="ECO:0000256" key="2">
    <source>
        <dbReference type="ARBA" id="ARBA00022679"/>
    </source>
</evidence>
<feature type="domain" description="DNA methylase N-4/N-6" evidence="4">
    <location>
        <begin position="22"/>
        <end position="237"/>
    </location>
</feature>
<sequence length="259" mass="29958">MDIRLYNRDCFKVLPKIKDKSVHLIFSDLPYGKTDCKWDKVLSLENLWKEYNRILIDNGVVIFTGNQPFTTQIIQSNPKLFRYELIWYKTKATGFMSAKIMPNRSHENILVFYKRLPTYNPQKYCIDPKFQVKGKSSLQTTKFINISGKKTLSYQYLDEGTRYPDSVLCFPSDSNKGMHPTQKPLSLLNFLILSYTNEFDTVLDHCMGSGTTGVACVKSNRRFIGIEKDKGYFDLSKSRISKAKKEKEENLFSDIALSS</sequence>
<dbReference type="AlphaFoldDB" id="A0A1T1DQB5"/>
<dbReference type="GO" id="GO:0032259">
    <property type="term" value="P:methylation"/>
    <property type="evidence" value="ECO:0007669"/>
    <property type="project" value="UniProtKB-KW"/>
</dbReference>
<comment type="similarity">
    <text evidence="3">Belongs to the N(4)/N(6)-methyltransferase family.</text>
</comment>
<accession>A0A1T1DQB5</accession>
<keyword evidence="1 5" id="KW-0489">Methyltransferase</keyword>
<keyword evidence="2 5" id="KW-0808">Transferase</keyword>
<dbReference type="Pfam" id="PF01555">
    <property type="entry name" value="N6_N4_Mtase"/>
    <property type="match status" value="1"/>
</dbReference>
<organism evidence="5 6">
    <name type="scientific">Leptospira kirschneri serovar Pomona</name>
    <dbReference type="NCBI Taxonomy" id="561005"/>
    <lineage>
        <taxon>Bacteria</taxon>
        <taxon>Pseudomonadati</taxon>
        <taxon>Spirochaetota</taxon>
        <taxon>Spirochaetia</taxon>
        <taxon>Leptospirales</taxon>
        <taxon>Leptospiraceae</taxon>
        <taxon>Leptospira</taxon>
    </lineage>
</organism>
<evidence type="ECO:0000313" key="5">
    <source>
        <dbReference type="EMBL" id="OOV43065.1"/>
    </source>
</evidence>
<dbReference type="Gene3D" id="3.40.50.150">
    <property type="entry name" value="Vaccinia Virus protein VP39"/>
    <property type="match status" value="1"/>
</dbReference>
<dbReference type="GO" id="GO:0003677">
    <property type="term" value="F:DNA binding"/>
    <property type="evidence" value="ECO:0007669"/>
    <property type="project" value="InterPro"/>
</dbReference>
<reference evidence="5 6" key="1">
    <citation type="submission" date="2017-02" db="EMBL/GenBank/DDBJ databases">
        <title>Comparative genomic analysis of Brazilian Leptospira kirschneri strains of different serogroups.</title>
        <authorList>
            <person name="Moreno L.Z."/>
            <person name="Miraglia F."/>
            <person name="Kremer F.S."/>
            <person name="Eslabao M.R."/>
            <person name="Lilenbaum W."/>
            <person name="Dellagostin O.A."/>
            <person name="Moreno A.M."/>
        </authorList>
    </citation>
    <scope>NUCLEOTIDE SEQUENCE [LARGE SCALE GENOMIC DNA]</scope>
    <source>
        <strain evidence="5 6">M110/06</strain>
    </source>
</reference>
<dbReference type="EC" id="2.1.1.-" evidence="3"/>
<protein>
    <recommendedName>
        <fullName evidence="3">Methyltransferase</fullName>
        <ecNumber evidence="3">2.1.1.-</ecNumber>
    </recommendedName>
</protein>
<dbReference type="GO" id="GO:0008170">
    <property type="term" value="F:N-methyltransferase activity"/>
    <property type="evidence" value="ECO:0007669"/>
    <property type="project" value="InterPro"/>
</dbReference>
<dbReference type="InterPro" id="IPR029063">
    <property type="entry name" value="SAM-dependent_MTases_sf"/>
</dbReference>
<gene>
    <name evidence="5" type="ORF">B1J93_08800</name>
</gene>
<evidence type="ECO:0000259" key="4">
    <source>
        <dbReference type="Pfam" id="PF01555"/>
    </source>
</evidence>
<dbReference type="InterPro" id="IPR002941">
    <property type="entry name" value="DNA_methylase_N4/N6"/>
</dbReference>
<evidence type="ECO:0000256" key="3">
    <source>
        <dbReference type="RuleBase" id="RU362026"/>
    </source>
</evidence>
<name>A0A1T1DQB5_9LEPT</name>
<dbReference type="SUPFAM" id="SSF53335">
    <property type="entry name" value="S-adenosyl-L-methionine-dependent methyltransferases"/>
    <property type="match status" value="1"/>
</dbReference>
<dbReference type="EMBL" id="MVIT01000061">
    <property type="protein sequence ID" value="OOV43065.1"/>
    <property type="molecule type" value="Genomic_DNA"/>
</dbReference>
<dbReference type="Proteomes" id="UP000191008">
    <property type="component" value="Unassembled WGS sequence"/>
</dbReference>
<dbReference type="RefSeq" id="WP_082292984.1">
    <property type="nucleotide sequence ID" value="NZ_MVIT01000061.1"/>
</dbReference>